<dbReference type="EMBL" id="PPCV01000007">
    <property type="protein sequence ID" value="RXW31639.1"/>
    <property type="molecule type" value="Genomic_DNA"/>
</dbReference>
<dbReference type="NCBIfam" id="TIGR02185">
    <property type="entry name" value="Trep_Strep"/>
    <property type="match status" value="1"/>
</dbReference>
<evidence type="ECO:0008006" key="5">
    <source>
        <dbReference type="Google" id="ProtNLM"/>
    </source>
</evidence>
<feature type="transmembrane region" description="Helical" evidence="2">
    <location>
        <begin position="34"/>
        <end position="51"/>
    </location>
</feature>
<dbReference type="AlphaFoldDB" id="A0A4Q2EEN7"/>
<evidence type="ECO:0000256" key="2">
    <source>
        <dbReference type="SAM" id="Phobius"/>
    </source>
</evidence>
<keyword evidence="2" id="KW-1133">Transmembrane helix</keyword>
<feature type="transmembrane region" description="Helical" evidence="2">
    <location>
        <begin position="183"/>
        <end position="203"/>
    </location>
</feature>
<proteinExistence type="predicted"/>
<feature type="transmembrane region" description="Helical" evidence="2">
    <location>
        <begin position="139"/>
        <end position="163"/>
    </location>
</feature>
<feature type="transmembrane region" description="Helical" evidence="2">
    <location>
        <begin position="57"/>
        <end position="79"/>
    </location>
</feature>
<keyword evidence="2" id="KW-0472">Membrane</keyword>
<dbReference type="OrthoDB" id="9781459at2"/>
<comment type="caution">
    <text evidence="3">The sequence shown here is derived from an EMBL/GenBank/DDBJ whole genome shotgun (WGS) entry which is preliminary data.</text>
</comment>
<sequence length="217" mass="23767">MRLSHHRIQGEPVSATHQPPATATTGGRLTVKDLITVGVFSAFYIVAFYVAGMLGIIPIFMVLLALMCPIVGGIPFMLYLTRVKKFGMVTITGLLVGLVMTGGGHSWQSLIIAPLVAFLADLIFRAGNYSSWKHTLAGYFVFSLWIFGPYLPMMLNLDAYLAAIEPAYGTEYVTTVKSLMQSWFWFTIPVQVAVGTLIGAYLGRGVLRKHFERAGIA</sequence>
<dbReference type="InterPro" id="IPR011733">
    <property type="entry name" value="CHP02185_IM"/>
</dbReference>
<name>A0A4Q2EEN7_9ACTN</name>
<evidence type="ECO:0000313" key="4">
    <source>
        <dbReference type="Proteomes" id="UP000290624"/>
    </source>
</evidence>
<keyword evidence="2" id="KW-0812">Transmembrane</keyword>
<feature type="region of interest" description="Disordered" evidence="1">
    <location>
        <begin position="1"/>
        <end position="24"/>
    </location>
</feature>
<organism evidence="3 4">
    <name type="scientific">Propioniciclava flava</name>
    <dbReference type="NCBI Taxonomy" id="2072026"/>
    <lineage>
        <taxon>Bacteria</taxon>
        <taxon>Bacillati</taxon>
        <taxon>Actinomycetota</taxon>
        <taxon>Actinomycetes</taxon>
        <taxon>Propionibacteriales</taxon>
        <taxon>Propionibacteriaceae</taxon>
        <taxon>Propioniciclava</taxon>
    </lineage>
</organism>
<protein>
    <recommendedName>
        <fullName evidence="5">Trep_Strep domain-containing protein</fullName>
    </recommendedName>
</protein>
<feature type="compositionally biased region" description="Polar residues" evidence="1">
    <location>
        <begin position="15"/>
        <end position="24"/>
    </location>
</feature>
<feature type="transmembrane region" description="Helical" evidence="2">
    <location>
        <begin position="86"/>
        <end position="104"/>
    </location>
</feature>
<reference evidence="3 4" key="1">
    <citation type="submission" date="2018-01" db="EMBL/GenBank/DDBJ databases">
        <title>Lactibacter flavus gen. nov., sp. nov., a novel bacterium of the family Propionibacteriaceae isolated from raw milk and dairy products.</title>
        <authorList>
            <person name="Wenning M."/>
            <person name="Breitenwieser F."/>
            <person name="Huptas C."/>
            <person name="von Neubeck M."/>
            <person name="Busse H.-J."/>
            <person name="Scherer S."/>
        </authorList>
    </citation>
    <scope>NUCLEOTIDE SEQUENCE [LARGE SCALE GENOMIC DNA]</scope>
    <source>
        <strain evidence="3 4">VG341</strain>
    </source>
</reference>
<gene>
    <name evidence="3" type="ORF">C1706_10795</name>
</gene>
<feature type="transmembrane region" description="Helical" evidence="2">
    <location>
        <begin position="110"/>
        <end position="127"/>
    </location>
</feature>
<dbReference type="Pfam" id="PF09605">
    <property type="entry name" value="Trep_Strep"/>
    <property type="match status" value="1"/>
</dbReference>
<dbReference type="Proteomes" id="UP000290624">
    <property type="component" value="Unassembled WGS sequence"/>
</dbReference>
<keyword evidence="4" id="KW-1185">Reference proteome</keyword>
<evidence type="ECO:0000313" key="3">
    <source>
        <dbReference type="EMBL" id="RXW31639.1"/>
    </source>
</evidence>
<evidence type="ECO:0000256" key="1">
    <source>
        <dbReference type="SAM" id="MobiDB-lite"/>
    </source>
</evidence>
<accession>A0A4Q2EEN7</accession>